<reference evidence="2" key="1">
    <citation type="journal article" date="2023" name="Mol. Biol. Evol.">
        <title>Third-Generation Sequencing Reveals the Adaptive Role of the Epigenome in Three Deep-Sea Polychaetes.</title>
        <authorList>
            <person name="Perez M."/>
            <person name="Aroh O."/>
            <person name="Sun Y."/>
            <person name="Lan Y."/>
            <person name="Juniper S.K."/>
            <person name="Young C.R."/>
            <person name="Angers B."/>
            <person name="Qian P.Y."/>
        </authorList>
    </citation>
    <scope>NUCLEOTIDE SEQUENCE</scope>
    <source>
        <strain evidence="2">P08H-3</strain>
    </source>
</reference>
<protein>
    <submittedName>
        <fullName evidence="2">Uncharacterized protein</fullName>
    </submittedName>
</protein>
<organism evidence="2 3">
    <name type="scientific">Paralvinella palmiformis</name>
    <dbReference type="NCBI Taxonomy" id="53620"/>
    <lineage>
        <taxon>Eukaryota</taxon>
        <taxon>Metazoa</taxon>
        <taxon>Spiralia</taxon>
        <taxon>Lophotrochozoa</taxon>
        <taxon>Annelida</taxon>
        <taxon>Polychaeta</taxon>
        <taxon>Sedentaria</taxon>
        <taxon>Canalipalpata</taxon>
        <taxon>Terebellida</taxon>
        <taxon>Terebelliformia</taxon>
        <taxon>Alvinellidae</taxon>
        <taxon>Paralvinella</taxon>
    </lineage>
</organism>
<feature type="region of interest" description="Disordered" evidence="1">
    <location>
        <begin position="108"/>
        <end position="167"/>
    </location>
</feature>
<keyword evidence="3" id="KW-1185">Reference proteome</keyword>
<dbReference type="EMBL" id="JAODUP010000127">
    <property type="protein sequence ID" value="KAK2160797.1"/>
    <property type="molecule type" value="Genomic_DNA"/>
</dbReference>
<evidence type="ECO:0000313" key="2">
    <source>
        <dbReference type="EMBL" id="KAK2160797.1"/>
    </source>
</evidence>
<evidence type="ECO:0000313" key="3">
    <source>
        <dbReference type="Proteomes" id="UP001208570"/>
    </source>
</evidence>
<evidence type="ECO:0000256" key="1">
    <source>
        <dbReference type="SAM" id="MobiDB-lite"/>
    </source>
</evidence>
<dbReference type="AlphaFoldDB" id="A0AAD9JWU1"/>
<feature type="region of interest" description="Disordered" evidence="1">
    <location>
        <begin position="59"/>
        <end position="84"/>
    </location>
</feature>
<gene>
    <name evidence="2" type="ORF">LSH36_127g16065</name>
</gene>
<feature type="non-terminal residue" evidence="2">
    <location>
        <position position="1"/>
    </location>
</feature>
<accession>A0AAD9JWU1</accession>
<sequence length="167" mass="18741">MWFIFSYWRAPSQRAPGGALQNAFSQLQQPTSLVHPQAQQGLQVLDTLLSTLGQIGGDSQVGGGSGLNRSRQSDRHPNIGHMQPKNRYANELTHELIFWLGPGQGINKYKRPRRRYGRQDNRQQDNYGQGRSYDSGMMNLGEETSGMNYGNDDSFGYGRSNNMGNSR</sequence>
<proteinExistence type="predicted"/>
<name>A0AAD9JWU1_9ANNE</name>
<comment type="caution">
    <text evidence="2">The sequence shown here is derived from an EMBL/GenBank/DDBJ whole genome shotgun (WGS) entry which is preliminary data.</text>
</comment>
<dbReference type="Proteomes" id="UP001208570">
    <property type="component" value="Unassembled WGS sequence"/>
</dbReference>